<dbReference type="AlphaFoldDB" id="A0AAE3R4Q3"/>
<evidence type="ECO:0008006" key="4">
    <source>
        <dbReference type="Google" id="ProtNLM"/>
    </source>
</evidence>
<sequence>MRKTLTVCVLFLCCLSGFAQSKPLDQMTIGQIDSVRRSIDKKYTELDSLRNVYKLDSLSYELHKLELEVSGKDKNYTAFMVFTQTSFNKVSSFNQELQGLGFPTLTTHSTGIGFGMAIKRKRLLHEGFLVVNFNNKVSKGDDKVWMSGENIFNYQLGFAVLNRKRFQLYPFAGISYGLVSIELRKKRNMTDPNSLEGIAQAINEARISKNEIQISTGLQLDYHYSFNSGLSGLIIGLKYGLSRDVLSDNYAANGTKVNYNPDIIYRNTFLALSLKIY</sequence>
<protein>
    <recommendedName>
        <fullName evidence="4">Outer membrane protein beta-barrel domain-containing protein</fullName>
    </recommendedName>
</protein>
<keyword evidence="3" id="KW-1185">Reference proteome</keyword>
<keyword evidence="1" id="KW-0732">Signal</keyword>
<reference evidence="2" key="1">
    <citation type="submission" date="2023-05" db="EMBL/GenBank/DDBJ databases">
        <authorList>
            <person name="Zhang X."/>
        </authorList>
    </citation>
    <scope>NUCLEOTIDE SEQUENCE</scope>
    <source>
        <strain evidence="2">BD1B2-1</strain>
    </source>
</reference>
<evidence type="ECO:0000313" key="3">
    <source>
        <dbReference type="Proteomes" id="UP001232063"/>
    </source>
</evidence>
<proteinExistence type="predicted"/>
<comment type="caution">
    <text evidence="2">The sequence shown here is derived from an EMBL/GenBank/DDBJ whole genome shotgun (WGS) entry which is preliminary data.</text>
</comment>
<name>A0AAE3R4Q3_9BACT</name>
<feature type="signal peptide" evidence="1">
    <location>
        <begin position="1"/>
        <end position="19"/>
    </location>
</feature>
<evidence type="ECO:0000313" key="2">
    <source>
        <dbReference type="EMBL" id="MDJ1503729.1"/>
    </source>
</evidence>
<dbReference type="EMBL" id="JASJOU010000009">
    <property type="protein sequence ID" value="MDJ1503729.1"/>
    <property type="molecule type" value="Genomic_DNA"/>
</dbReference>
<accession>A0AAE3R4Q3</accession>
<feature type="chain" id="PRO_5042232500" description="Outer membrane protein beta-barrel domain-containing protein" evidence="1">
    <location>
        <begin position="20"/>
        <end position="277"/>
    </location>
</feature>
<dbReference type="Proteomes" id="UP001232063">
    <property type="component" value="Unassembled WGS sequence"/>
</dbReference>
<gene>
    <name evidence="2" type="ORF">QNI22_23910</name>
</gene>
<dbReference type="RefSeq" id="WP_314514358.1">
    <property type="nucleotide sequence ID" value="NZ_JASJOU010000009.1"/>
</dbReference>
<organism evidence="2 3">
    <name type="scientific">Xanthocytophaga agilis</name>
    <dbReference type="NCBI Taxonomy" id="3048010"/>
    <lineage>
        <taxon>Bacteria</taxon>
        <taxon>Pseudomonadati</taxon>
        <taxon>Bacteroidota</taxon>
        <taxon>Cytophagia</taxon>
        <taxon>Cytophagales</taxon>
        <taxon>Rhodocytophagaceae</taxon>
        <taxon>Xanthocytophaga</taxon>
    </lineage>
</organism>
<evidence type="ECO:0000256" key="1">
    <source>
        <dbReference type="SAM" id="SignalP"/>
    </source>
</evidence>